<feature type="domain" description="Glycosyltransferase 2-like" evidence="1">
    <location>
        <begin position="57"/>
        <end position="111"/>
    </location>
</feature>
<reference evidence="2 3" key="1">
    <citation type="submission" date="2020-10" db="EMBL/GenBank/DDBJ databases">
        <title>Complete genome sequence of Paludibaculum fermentans P105T, a facultatively anaerobic acidobacterium capable of dissimilatory Fe(III) reduction.</title>
        <authorList>
            <person name="Dedysh S.N."/>
            <person name="Beletsky A.V."/>
            <person name="Kulichevskaya I.S."/>
            <person name="Mardanov A.V."/>
            <person name="Ravin N.V."/>
        </authorList>
    </citation>
    <scope>NUCLEOTIDE SEQUENCE [LARGE SCALE GENOMIC DNA]</scope>
    <source>
        <strain evidence="2 3">P105</strain>
    </source>
</reference>
<dbReference type="Pfam" id="PF00535">
    <property type="entry name" value="Glycos_transf_2"/>
    <property type="match status" value="1"/>
</dbReference>
<evidence type="ECO:0000313" key="3">
    <source>
        <dbReference type="Proteomes" id="UP000593892"/>
    </source>
</evidence>
<dbReference type="EMBL" id="CP063849">
    <property type="protein sequence ID" value="QOY91052.1"/>
    <property type="molecule type" value="Genomic_DNA"/>
</dbReference>
<keyword evidence="2" id="KW-0808">Transferase</keyword>
<accession>A0A7S7NWE9</accession>
<dbReference type="InterPro" id="IPR029044">
    <property type="entry name" value="Nucleotide-diphossugar_trans"/>
</dbReference>
<evidence type="ECO:0000259" key="1">
    <source>
        <dbReference type="Pfam" id="PF00535"/>
    </source>
</evidence>
<dbReference type="KEGG" id="pfer:IRI77_14230"/>
<dbReference type="Gene3D" id="3.90.550.10">
    <property type="entry name" value="Spore Coat Polysaccharide Biosynthesis Protein SpsA, Chain A"/>
    <property type="match status" value="1"/>
</dbReference>
<dbReference type="Proteomes" id="UP000593892">
    <property type="component" value="Chromosome"/>
</dbReference>
<dbReference type="CDD" id="cd00761">
    <property type="entry name" value="Glyco_tranf_GTA_type"/>
    <property type="match status" value="1"/>
</dbReference>
<dbReference type="SUPFAM" id="SSF53448">
    <property type="entry name" value="Nucleotide-diphospho-sugar transferases"/>
    <property type="match status" value="1"/>
</dbReference>
<proteinExistence type="predicted"/>
<dbReference type="GO" id="GO:0016740">
    <property type="term" value="F:transferase activity"/>
    <property type="evidence" value="ECO:0007669"/>
    <property type="project" value="UniProtKB-KW"/>
</dbReference>
<organism evidence="2 3">
    <name type="scientific">Paludibaculum fermentans</name>
    <dbReference type="NCBI Taxonomy" id="1473598"/>
    <lineage>
        <taxon>Bacteria</taxon>
        <taxon>Pseudomonadati</taxon>
        <taxon>Acidobacteriota</taxon>
        <taxon>Terriglobia</taxon>
        <taxon>Bryobacterales</taxon>
        <taxon>Bryobacteraceae</taxon>
        <taxon>Paludibaculum</taxon>
    </lineage>
</organism>
<dbReference type="InterPro" id="IPR001173">
    <property type="entry name" value="Glyco_trans_2-like"/>
</dbReference>
<dbReference type="AlphaFoldDB" id="A0A7S7NWE9"/>
<keyword evidence="3" id="KW-1185">Reference proteome</keyword>
<gene>
    <name evidence="2" type="ORF">IRI77_14230</name>
</gene>
<protein>
    <submittedName>
        <fullName evidence="2">Glycosyltransferase family 2 protein</fullName>
    </submittedName>
</protein>
<name>A0A7S7NWE9_PALFE</name>
<evidence type="ECO:0000313" key="2">
    <source>
        <dbReference type="EMBL" id="QOY91052.1"/>
    </source>
</evidence>
<dbReference type="RefSeq" id="WP_194452707.1">
    <property type="nucleotide sequence ID" value="NZ_CP063849.1"/>
</dbReference>
<sequence>MSAAARMLLSILIPTLASRAALYQRLTSELRRQIESAGLQSEVEILGLCDDGAVPVGAKRNTLLRQAQGQYVVFTDDDDQVSAGYVSLIAQALRANPGIDCLGIRVLIYFRGAHPSEATHSIQYTDLSSKAGRYFRPPYILNPIRRDIAIRYPFAEVRYSEDFDWAMRMVRDRALQREVMIEPVLYHYYSRRRWLYQWLLDQSEPLRHALGLRMDKRLTFWRRIKGSDSQTPSA</sequence>